<dbReference type="GO" id="GO:0022857">
    <property type="term" value="F:transmembrane transporter activity"/>
    <property type="evidence" value="ECO:0007669"/>
    <property type="project" value="InterPro"/>
</dbReference>
<dbReference type="Gene3D" id="1.20.1250.20">
    <property type="entry name" value="MFS general substrate transporter like domains"/>
    <property type="match status" value="1"/>
</dbReference>
<dbReference type="AlphaFoldDB" id="A0A9W6RNG1"/>
<dbReference type="InterPro" id="IPR020846">
    <property type="entry name" value="MFS_dom"/>
</dbReference>
<reference evidence="9" key="1">
    <citation type="submission" date="2023-03" db="EMBL/GenBank/DDBJ databases">
        <title>Actinoallomurus iriomotensis NBRC 103681.</title>
        <authorList>
            <person name="Ichikawa N."/>
            <person name="Sato H."/>
            <person name="Tonouchi N."/>
        </authorList>
    </citation>
    <scope>NUCLEOTIDE SEQUENCE</scope>
    <source>
        <strain evidence="9">NBRC 103681</strain>
    </source>
</reference>
<dbReference type="SUPFAM" id="SSF103473">
    <property type="entry name" value="MFS general substrate transporter"/>
    <property type="match status" value="1"/>
</dbReference>
<accession>A0A9W6RNG1</accession>
<evidence type="ECO:0000256" key="2">
    <source>
        <dbReference type="ARBA" id="ARBA00022448"/>
    </source>
</evidence>
<dbReference type="PANTHER" id="PTHR42718:SF46">
    <property type="entry name" value="BLR6921 PROTEIN"/>
    <property type="match status" value="1"/>
</dbReference>
<protein>
    <submittedName>
        <fullName evidence="9">MFS transporter</fullName>
    </submittedName>
</protein>
<evidence type="ECO:0000256" key="1">
    <source>
        <dbReference type="ARBA" id="ARBA00004651"/>
    </source>
</evidence>
<feature type="transmembrane region" description="Helical" evidence="7">
    <location>
        <begin position="217"/>
        <end position="235"/>
    </location>
</feature>
<comment type="subcellular location">
    <subcellularLocation>
        <location evidence="1">Cell membrane</location>
        <topology evidence="1">Multi-pass membrane protein</topology>
    </subcellularLocation>
</comment>
<feature type="transmembrane region" description="Helical" evidence="7">
    <location>
        <begin position="378"/>
        <end position="401"/>
    </location>
</feature>
<feature type="transmembrane region" description="Helical" evidence="7">
    <location>
        <begin position="247"/>
        <end position="264"/>
    </location>
</feature>
<dbReference type="GO" id="GO:0005886">
    <property type="term" value="C:plasma membrane"/>
    <property type="evidence" value="ECO:0007669"/>
    <property type="project" value="UniProtKB-SubCell"/>
</dbReference>
<evidence type="ECO:0000259" key="8">
    <source>
        <dbReference type="PROSITE" id="PS50850"/>
    </source>
</evidence>
<organism evidence="9 10">
    <name type="scientific">Actinoallomurus iriomotensis</name>
    <dbReference type="NCBI Taxonomy" id="478107"/>
    <lineage>
        <taxon>Bacteria</taxon>
        <taxon>Bacillati</taxon>
        <taxon>Actinomycetota</taxon>
        <taxon>Actinomycetes</taxon>
        <taxon>Streptosporangiales</taxon>
        <taxon>Thermomonosporaceae</taxon>
        <taxon>Actinoallomurus</taxon>
    </lineage>
</organism>
<feature type="transmembrane region" description="Helical" evidence="7">
    <location>
        <begin position="186"/>
        <end position="205"/>
    </location>
</feature>
<dbReference type="CDD" id="cd17321">
    <property type="entry name" value="MFS_MMR_MDR_like"/>
    <property type="match status" value="1"/>
</dbReference>
<feature type="transmembrane region" description="Helical" evidence="7">
    <location>
        <begin position="67"/>
        <end position="87"/>
    </location>
</feature>
<evidence type="ECO:0000256" key="4">
    <source>
        <dbReference type="ARBA" id="ARBA00022692"/>
    </source>
</evidence>
<keyword evidence="3" id="KW-1003">Cell membrane</keyword>
<dbReference type="InterPro" id="IPR036259">
    <property type="entry name" value="MFS_trans_sf"/>
</dbReference>
<feature type="transmembrane region" description="Helical" evidence="7">
    <location>
        <begin position="27"/>
        <end position="47"/>
    </location>
</feature>
<evidence type="ECO:0000256" key="6">
    <source>
        <dbReference type="ARBA" id="ARBA00023136"/>
    </source>
</evidence>
<dbReference type="PRINTS" id="PR01036">
    <property type="entry name" value="TCRTETB"/>
</dbReference>
<feature type="transmembrane region" description="Helical" evidence="7">
    <location>
        <begin position="314"/>
        <end position="337"/>
    </location>
</feature>
<evidence type="ECO:0000256" key="5">
    <source>
        <dbReference type="ARBA" id="ARBA00022989"/>
    </source>
</evidence>
<dbReference type="PANTHER" id="PTHR42718">
    <property type="entry name" value="MAJOR FACILITATOR SUPERFAMILY MULTIDRUG TRANSPORTER MFSC"/>
    <property type="match status" value="1"/>
</dbReference>
<dbReference type="Gene3D" id="1.20.1720.10">
    <property type="entry name" value="Multidrug resistance protein D"/>
    <property type="match status" value="1"/>
</dbReference>
<dbReference type="InterPro" id="IPR011701">
    <property type="entry name" value="MFS"/>
</dbReference>
<keyword evidence="6 7" id="KW-0472">Membrane</keyword>
<feature type="transmembrane region" description="Helical" evidence="7">
    <location>
        <begin position="157"/>
        <end position="180"/>
    </location>
</feature>
<keyword evidence="5 7" id="KW-1133">Transmembrane helix</keyword>
<dbReference type="EMBL" id="BSTJ01000006">
    <property type="protein sequence ID" value="GLY77035.1"/>
    <property type="molecule type" value="Genomic_DNA"/>
</dbReference>
<feature type="transmembrane region" description="Helical" evidence="7">
    <location>
        <begin position="463"/>
        <end position="486"/>
    </location>
</feature>
<proteinExistence type="predicted"/>
<keyword evidence="2" id="KW-0813">Transport</keyword>
<dbReference type="Pfam" id="PF07690">
    <property type="entry name" value="MFS_1"/>
    <property type="match status" value="1"/>
</dbReference>
<comment type="caution">
    <text evidence="9">The sequence shown here is derived from an EMBL/GenBank/DDBJ whole genome shotgun (WGS) entry which is preliminary data.</text>
</comment>
<dbReference type="RefSeq" id="WP_285625989.1">
    <property type="nucleotide sequence ID" value="NZ_BSTJ01000006.1"/>
</dbReference>
<feature type="transmembrane region" description="Helical" evidence="7">
    <location>
        <begin position="285"/>
        <end position="308"/>
    </location>
</feature>
<feature type="transmembrane region" description="Helical" evidence="7">
    <location>
        <begin position="99"/>
        <end position="121"/>
    </location>
</feature>
<name>A0A9W6RNG1_9ACTN</name>
<keyword evidence="4 7" id="KW-0812">Transmembrane</keyword>
<dbReference type="PROSITE" id="PS50850">
    <property type="entry name" value="MFS"/>
    <property type="match status" value="1"/>
</dbReference>
<gene>
    <name evidence="9" type="ORF">Airi01_053020</name>
</gene>
<sequence length="507" mass="51947">MAAHSAARAARPRPQAAGATAADPRRWLILAVIAAAQLMVVLDLTVMNLALPSAQHALKFTAADRQWVVTAYALSFGSLLLFCGRLADLIGRKVTFMTGLVGFAAASAVGGAANGFAMLVTARACQGLFGALLAPSALSLLATTFKDPKERARAFGVYGAVAAAGGGLGLLLGGALTSYLSWRWCMYINLVFATTAIVGAALLVGRQDRTPGGRLDIPGVVSVSGGMFCLVYGFSNAASHSWRTPSTWGFLAVGVALLIAFAVWQGRTAHPLLPPRVVLDRNRAGAYLTVLISGAATFGIFLFLVYYMQVTLGYSAVVSGLAMLPMVALSGTMATLGNTKLMPRFGPQPMVIAGMLLNAAGMIWLTRIGVHSGYASALLGPLMVTGAGMGLIFGMVAATGTSGVAPHDAGVASASINTGQQLGGSIGTALLNTIAASAATGYVTDHSHGLPAPRLMQLAAVHGYTTVFWWCAGIFAVGAVICGALLRPGPLTRPGDAPSPKAATARS</sequence>
<evidence type="ECO:0000313" key="10">
    <source>
        <dbReference type="Proteomes" id="UP001165135"/>
    </source>
</evidence>
<evidence type="ECO:0000313" key="9">
    <source>
        <dbReference type="EMBL" id="GLY77035.1"/>
    </source>
</evidence>
<feature type="domain" description="Major facilitator superfamily (MFS) profile" evidence="8">
    <location>
        <begin position="29"/>
        <end position="490"/>
    </location>
</feature>
<dbReference type="Proteomes" id="UP001165135">
    <property type="component" value="Unassembled WGS sequence"/>
</dbReference>
<evidence type="ECO:0000256" key="3">
    <source>
        <dbReference type="ARBA" id="ARBA00022475"/>
    </source>
</evidence>
<feature type="transmembrane region" description="Helical" evidence="7">
    <location>
        <begin position="349"/>
        <end position="366"/>
    </location>
</feature>
<evidence type="ECO:0000256" key="7">
    <source>
        <dbReference type="SAM" id="Phobius"/>
    </source>
</evidence>